<dbReference type="PROSITE" id="PS50076">
    <property type="entry name" value="DNAJ_2"/>
    <property type="match status" value="1"/>
</dbReference>
<dbReference type="InterPro" id="IPR001623">
    <property type="entry name" value="DnaJ_domain"/>
</dbReference>
<dbReference type="SUPFAM" id="SSF48452">
    <property type="entry name" value="TPR-like"/>
    <property type="match status" value="1"/>
</dbReference>
<dbReference type="STRING" id="59895.A0A103XGL8"/>
<dbReference type="PANTHER" id="PTHR45181">
    <property type="entry name" value="HEAT SHOCK PROTEIN DNAJ WITH TETRATRICOPEPTIDE REPEAT-CONTAINING PROTEIN"/>
    <property type="match status" value="1"/>
</dbReference>
<organism evidence="2 3">
    <name type="scientific">Cynara cardunculus var. scolymus</name>
    <name type="common">Globe artichoke</name>
    <name type="synonym">Cynara scolymus</name>
    <dbReference type="NCBI Taxonomy" id="59895"/>
    <lineage>
        <taxon>Eukaryota</taxon>
        <taxon>Viridiplantae</taxon>
        <taxon>Streptophyta</taxon>
        <taxon>Embryophyta</taxon>
        <taxon>Tracheophyta</taxon>
        <taxon>Spermatophyta</taxon>
        <taxon>Magnoliopsida</taxon>
        <taxon>eudicotyledons</taxon>
        <taxon>Gunneridae</taxon>
        <taxon>Pentapetalae</taxon>
        <taxon>asterids</taxon>
        <taxon>campanulids</taxon>
        <taxon>Asterales</taxon>
        <taxon>Asteraceae</taxon>
        <taxon>Carduoideae</taxon>
        <taxon>Cardueae</taxon>
        <taxon>Carduinae</taxon>
        <taxon>Cynara</taxon>
    </lineage>
</organism>
<gene>
    <name evidence="2" type="ORF">Ccrd_007623</name>
</gene>
<sequence length="137" mass="15313">MLCYSNRSATRISLGRMREALGDCLMAATIDPNFLKAISRRASLYEMIRDYGQAAIDLQKLVSLLTMQVEEKGGATDKISHMNELKQTQARLADVEEESRKGIPLNMYLILGIESTASAADIKKAYRKAALRHHPDK</sequence>
<feature type="non-terminal residue" evidence="2">
    <location>
        <position position="1"/>
    </location>
</feature>
<comment type="caution">
    <text evidence="2">The sequence shown here is derived from an EMBL/GenBank/DDBJ whole genome shotgun (WGS) entry which is preliminary data.</text>
</comment>
<dbReference type="AlphaFoldDB" id="A0A103XGL8"/>
<accession>A0A103XGL8</accession>
<feature type="domain" description="J" evidence="1">
    <location>
        <begin position="106"/>
        <end position="137"/>
    </location>
</feature>
<dbReference type="OMA" id="DKISHMN"/>
<dbReference type="Gene3D" id="1.10.287.110">
    <property type="entry name" value="DnaJ domain"/>
    <property type="match status" value="1"/>
</dbReference>
<dbReference type="Pfam" id="PF00226">
    <property type="entry name" value="DnaJ"/>
    <property type="match status" value="1"/>
</dbReference>
<proteinExistence type="predicted"/>
<dbReference type="SUPFAM" id="SSF46565">
    <property type="entry name" value="Chaperone J-domain"/>
    <property type="match status" value="1"/>
</dbReference>
<evidence type="ECO:0000313" key="2">
    <source>
        <dbReference type="EMBL" id="KVH90378.1"/>
    </source>
</evidence>
<protein>
    <submittedName>
        <fullName evidence="2">DnaJ domain-containing protein</fullName>
    </submittedName>
</protein>
<evidence type="ECO:0000259" key="1">
    <source>
        <dbReference type="PROSITE" id="PS50076"/>
    </source>
</evidence>
<keyword evidence="3" id="KW-1185">Reference proteome</keyword>
<dbReference type="CDD" id="cd06257">
    <property type="entry name" value="DnaJ"/>
    <property type="match status" value="1"/>
</dbReference>
<reference evidence="2 3" key="1">
    <citation type="journal article" date="2016" name="Sci. Rep.">
        <title>The genome sequence of the outbreeding globe artichoke constructed de novo incorporating a phase-aware low-pass sequencing strategy of F1 progeny.</title>
        <authorList>
            <person name="Scaglione D."/>
            <person name="Reyes-Chin-Wo S."/>
            <person name="Acquadro A."/>
            <person name="Froenicke L."/>
            <person name="Portis E."/>
            <person name="Beitel C."/>
            <person name="Tirone M."/>
            <person name="Mauro R."/>
            <person name="Lo Monaco A."/>
            <person name="Mauromicale G."/>
            <person name="Faccioli P."/>
            <person name="Cattivelli L."/>
            <person name="Rieseberg L."/>
            <person name="Michelmore R."/>
            <person name="Lanteri S."/>
        </authorList>
    </citation>
    <scope>NUCLEOTIDE SEQUENCE [LARGE SCALE GENOMIC DNA]</scope>
    <source>
        <strain evidence="2">2C</strain>
    </source>
</reference>
<dbReference type="EMBL" id="LEKV01005104">
    <property type="protein sequence ID" value="KVH90378.1"/>
    <property type="molecule type" value="Genomic_DNA"/>
</dbReference>
<dbReference type="InterPro" id="IPR036869">
    <property type="entry name" value="J_dom_sf"/>
</dbReference>
<dbReference type="Gramene" id="KVH90378">
    <property type="protein sequence ID" value="KVH90378"/>
    <property type="gene ID" value="Ccrd_007623"/>
</dbReference>
<dbReference type="PRINTS" id="PR00625">
    <property type="entry name" value="JDOMAIN"/>
</dbReference>
<dbReference type="PANTHER" id="PTHR45181:SF12">
    <property type="entry name" value="43KDA POSTSYNAPTIC PROTEIN"/>
    <property type="match status" value="1"/>
</dbReference>
<dbReference type="Gene3D" id="1.25.40.10">
    <property type="entry name" value="Tetratricopeptide repeat domain"/>
    <property type="match status" value="1"/>
</dbReference>
<dbReference type="InterPro" id="IPR011990">
    <property type="entry name" value="TPR-like_helical_dom_sf"/>
</dbReference>
<evidence type="ECO:0000313" key="3">
    <source>
        <dbReference type="Proteomes" id="UP000243975"/>
    </source>
</evidence>
<dbReference type="Proteomes" id="UP000243975">
    <property type="component" value="Unassembled WGS sequence"/>
</dbReference>
<name>A0A103XGL8_CYNCS</name>